<reference evidence="1 2" key="2">
    <citation type="submission" date="2008-04" db="EMBL/GenBank/DDBJ databases">
        <authorList>
            <person name="Fulton L."/>
            <person name="Clifton S."/>
            <person name="Fulton B."/>
            <person name="Xu J."/>
            <person name="Minx P."/>
            <person name="Pepin K.H."/>
            <person name="Johnson M."/>
            <person name="Thiruvilangam P."/>
            <person name="Bhonagiri V."/>
            <person name="Nash W.E."/>
            <person name="Mardis E.R."/>
            <person name="Wilson R.K."/>
        </authorList>
    </citation>
    <scope>NUCLEOTIDE SEQUENCE [LARGE SCALE GENOMIC DNA]</scope>
    <source>
        <strain evidence="1 2">DSM 17136</strain>
    </source>
</reference>
<accession>B3JDS0</accession>
<evidence type="ECO:0000313" key="2">
    <source>
        <dbReference type="Proteomes" id="UP000003146"/>
    </source>
</evidence>
<dbReference type="EMBL" id="ABIY02000003">
    <property type="protein sequence ID" value="EDV02891.1"/>
    <property type="molecule type" value="Genomic_DNA"/>
</dbReference>
<comment type="caution">
    <text evidence="1">The sequence shown here is derived from an EMBL/GenBank/DDBJ whole genome shotgun (WGS) entry which is preliminary data.</text>
</comment>
<name>B3JDS0_9BACT</name>
<proteinExistence type="predicted"/>
<dbReference type="Proteomes" id="UP000003146">
    <property type="component" value="Unassembled WGS sequence"/>
</dbReference>
<gene>
    <name evidence="1" type="ORF">BACCOP_00006</name>
</gene>
<sequence>MKSYVRQSRRASKSGEKIHPRFFKGCSIVLVKVPSASFTLAT</sequence>
<protein>
    <submittedName>
        <fullName evidence="1">Uncharacterized protein</fullName>
    </submittedName>
</protein>
<organism evidence="1 2">
    <name type="scientific">Phocaeicola coprocola DSM 17136</name>
    <dbReference type="NCBI Taxonomy" id="470145"/>
    <lineage>
        <taxon>Bacteria</taxon>
        <taxon>Pseudomonadati</taxon>
        <taxon>Bacteroidota</taxon>
        <taxon>Bacteroidia</taxon>
        <taxon>Bacteroidales</taxon>
        <taxon>Bacteroidaceae</taxon>
        <taxon>Phocaeicola</taxon>
    </lineage>
</organism>
<dbReference type="HOGENOM" id="CLU_3247084_0_0_10"/>
<reference evidence="1 2" key="1">
    <citation type="submission" date="2008-04" db="EMBL/GenBank/DDBJ databases">
        <title>Draft genome sequence of Bacteroides coprocola (DSM 17136).</title>
        <authorList>
            <person name="Sudarsanam P."/>
            <person name="Ley R."/>
            <person name="Guruge J."/>
            <person name="Turnbaugh P.J."/>
            <person name="Mahowald M."/>
            <person name="Liep D."/>
            <person name="Gordon J."/>
        </authorList>
    </citation>
    <scope>NUCLEOTIDE SEQUENCE [LARGE SCALE GENOMIC DNA]</scope>
    <source>
        <strain evidence="1 2">DSM 17136</strain>
    </source>
</reference>
<dbReference type="AlphaFoldDB" id="B3JDS0"/>
<evidence type="ECO:0000313" key="1">
    <source>
        <dbReference type="EMBL" id="EDV02891.1"/>
    </source>
</evidence>